<organism evidence="1 2">
    <name type="scientific">Tsuneonella dongtanensis</name>
    <dbReference type="NCBI Taxonomy" id="692370"/>
    <lineage>
        <taxon>Bacteria</taxon>
        <taxon>Pseudomonadati</taxon>
        <taxon>Pseudomonadota</taxon>
        <taxon>Alphaproteobacteria</taxon>
        <taxon>Sphingomonadales</taxon>
        <taxon>Erythrobacteraceae</taxon>
        <taxon>Tsuneonella</taxon>
    </lineage>
</organism>
<proteinExistence type="predicted"/>
<protein>
    <submittedName>
        <fullName evidence="1">Phytanoyl-CoA dioxygenase (PhyH)</fullName>
    </submittedName>
</protein>
<accession>A0A1B2ACJ3</accession>
<evidence type="ECO:0000313" key="2">
    <source>
        <dbReference type="Proteomes" id="UP000092932"/>
    </source>
</evidence>
<dbReference type="GO" id="GO:0005506">
    <property type="term" value="F:iron ion binding"/>
    <property type="evidence" value="ECO:0007669"/>
    <property type="project" value="UniProtKB-ARBA"/>
</dbReference>
<keyword evidence="1" id="KW-0223">Dioxygenase</keyword>
<dbReference type="STRING" id="692370.A6F68_01340"/>
<name>A0A1B2ACJ3_9SPHN</name>
<dbReference type="AlphaFoldDB" id="A0A1B2ACJ3"/>
<dbReference type="Proteomes" id="UP000092932">
    <property type="component" value="Chromosome"/>
</dbReference>
<keyword evidence="1" id="KW-0560">Oxidoreductase</keyword>
<dbReference type="OrthoDB" id="2553118at2"/>
<dbReference type="PANTHER" id="PTHR20883:SF51">
    <property type="entry name" value="PHYTANOYL-COA HYDROXYLASE"/>
    <property type="match status" value="1"/>
</dbReference>
<dbReference type="Gene3D" id="2.60.120.620">
    <property type="entry name" value="q2cbj1_9rhob like domain"/>
    <property type="match status" value="1"/>
</dbReference>
<reference evidence="1 2" key="1">
    <citation type="submission" date="2016-07" db="EMBL/GenBank/DDBJ databases">
        <title>Complete genome sequence of Altererythrobacter dongtanensis KCTC 22672, a type strain with esterase isolated from tidal flat.</title>
        <authorList>
            <person name="Cheng H."/>
            <person name="Wu Y.-H."/>
            <person name="Zhou P."/>
            <person name="Huo Y.-Y."/>
            <person name="Wang C.-S."/>
            <person name="Xu X.-W."/>
        </authorList>
    </citation>
    <scope>NUCLEOTIDE SEQUENCE [LARGE SCALE GENOMIC DNA]</scope>
    <source>
        <strain evidence="1 2">KCTC 22672</strain>
    </source>
</reference>
<gene>
    <name evidence="1" type="ORF">A6F68_01340</name>
</gene>
<keyword evidence="2" id="KW-1185">Reference proteome</keyword>
<dbReference type="InterPro" id="IPR008775">
    <property type="entry name" value="Phytyl_CoA_dOase-like"/>
</dbReference>
<dbReference type="SUPFAM" id="SSF51197">
    <property type="entry name" value="Clavaminate synthase-like"/>
    <property type="match status" value="1"/>
</dbReference>
<dbReference type="PANTHER" id="PTHR20883">
    <property type="entry name" value="PHYTANOYL-COA DIOXYGENASE DOMAIN CONTAINING 1"/>
    <property type="match status" value="1"/>
</dbReference>
<dbReference type="KEGG" id="ado:A6F68_01340"/>
<dbReference type="GO" id="GO:0016706">
    <property type="term" value="F:2-oxoglutarate-dependent dioxygenase activity"/>
    <property type="evidence" value="ECO:0007669"/>
    <property type="project" value="UniProtKB-ARBA"/>
</dbReference>
<evidence type="ECO:0000313" key="1">
    <source>
        <dbReference type="EMBL" id="ANY19857.1"/>
    </source>
</evidence>
<dbReference type="Pfam" id="PF05721">
    <property type="entry name" value="PhyH"/>
    <property type="match status" value="1"/>
</dbReference>
<dbReference type="RefSeq" id="WP_067677599.1">
    <property type="nucleotide sequence ID" value="NZ_CP016591.1"/>
</dbReference>
<sequence length="280" mass="31519">MLSTSRQTATPDELALRFRSDGYAIVRGLFSPDEIAELSAAIDEVHAEGMSLGRSFRYGNLNYRVDGDEVRMVQWPSYHNVVLDRFRTDYRVAGVLAPLIGSEIKQIINQLHWKKPGGKGDFAFHQDSRFRRPDSAYRNLATSYVQTGIAIDPHTRQSGAMRILPESHLGGPLELPTEGEVMNSVVETATLEAAGLDPSHLIDLELEPGDLAMWSPYLVHGSGTNNADHFRRFYINGYVRAEDCDRGEWAFRRGQPQPLGPRPNLVHFEELYERPGPHFT</sequence>
<dbReference type="EMBL" id="CP016591">
    <property type="protein sequence ID" value="ANY19857.1"/>
    <property type="molecule type" value="Genomic_DNA"/>
</dbReference>